<proteinExistence type="inferred from homology"/>
<dbReference type="Proteomes" id="UP000199648">
    <property type="component" value="Unassembled WGS sequence"/>
</dbReference>
<evidence type="ECO:0000256" key="5">
    <source>
        <dbReference type="ARBA" id="ARBA00023002"/>
    </source>
</evidence>
<name>A0A1G5QIB8_9GAMM</name>
<dbReference type="InterPro" id="IPR000447">
    <property type="entry name" value="G3P_DH_FAD-dep"/>
</dbReference>
<comment type="similarity">
    <text evidence="2">Belongs to the FAD-dependent glycerol-3-phosphate dehydrogenase family.</text>
</comment>
<dbReference type="AlphaFoldDB" id="A0A1G5QIB8"/>
<keyword evidence="4" id="KW-0274">FAD</keyword>
<reference evidence="7 8" key="1">
    <citation type="submission" date="2016-10" db="EMBL/GenBank/DDBJ databases">
        <authorList>
            <person name="de Groot N.N."/>
        </authorList>
    </citation>
    <scope>NUCLEOTIDE SEQUENCE [LARGE SCALE GENOMIC DNA]</scope>
    <source>
        <strain evidence="7 8">HLD2</strain>
    </source>
</reference>
<dbReference type="GO" id="GO:0046168">
    <property type="term" value="P:glycerol-3-phosphate catabolic process"/>
    <property type="evidence" value="ECO:0007669"/>
    <property type="project" value="TreeGrafter"/>
</dbReference>
<evidence type="ECO:0000259" key="6">
    <source>
        <dbReference type="Pfam" id="PF01266"/>
    </source>
</evidence>
<dbReference type="PANTHER" id="PTHR11985:SF15">
    <property type="entry name" value="GLYCEROL-3-PHOSPHATE DEHYDROGENASE, MITOCHONDRIAL"/>
    <property type="match status" value="1"/>
</dbReference>
<dbReference type="Gene3D" id="3.50.50.60">
    <property type="entry name" value="FAD/NAD(P)-binding domain"/>
    <property type="match status" value="1"/>
</dbReference>
<dbReference type="Gene3D" id="3.30.9.10">
    <property type="entry name" value="D-Amino Acid Oxidase, subunit A, domain 2"/>
    <property type="match status" value="1"/>
</dbReference>
<dbReference type="PANTHER" id="PTHR11985">
    <property type="entry name" value="GLYCEROL-3-PHOSPHATE DEHYDROGENASE"/>
    <property type="match status" value="1"/>
</dbReference>
<evidence type="ECO:0000313" key="8">
    <source>
        <dbReference type="Proteomes" id="UP000199648"/>
    </source>
</evidence>
<dbReference type="OrthoDB" id="9766796at2"/>
<dbReference type="InterPro" id="IPR006076">
    <property type="entry name" value="FAD-dep_OxRdtase"/>
</dbReference>
<dbReference type="SUPFAM" id="SSF51905">
    <property type="entry name" value="FAD/NAD(P)-binding domain"/>
    <property type="match status" value="1"/>
</dbReference>
<dbReference type="STRING" id="415747.SAMN03097708_02153"/>
<sequence length="355" mass="38877">MKRVAVIGGGINGVMTAWELSKKGHTVQLFEKGTLMSATSSASTKLLHGGLRYLEHGQFSLVREALAERAWWIEQAPHLARPLPILLPIYRKSSRSPLKMKIGLTIYDGLAGKACLGRHQKLMPSELLALLPELKPEGLVGGYRFFDGQMDDRALGLWAAEQASKAGVTIRENAAVDRVTSSGQVIAGGDWERYDLVYNVTGPWAEQLLIQSGIESSVRLRLVKGSHLVFDFPIAHGAILEVPGQRRVAFILPYQGHTLVGTTEVAQRLNEPVECSAEETSYLIGFCRSYLHRNIGEANIKTHFAGLRPLVQSARDAGSNSRESAFEQTDRVITVFGGKWTASRVLASRAAAMSM</sequence>
<dbReference type="EMBL" id="FMWD01000006">
    <property type="protein sequence ID" value="SCZ61544.1"/>
    <property type="molecule type" value="Genomic_DNA"/>
</dbReference>
<protein>
    <submittedName>
        <fullName evidence="7">Glycerol-3-phosphate dehydrogenase</fullName>
    </submittedName>
</protein>
<dbReference type="PRINTS" id="PR01001">
    <property type="entry name" value="FADG3PDH"/>
</dbReference>
<evidence type="ECO:0000256" key="4">
    <source>
        <dbReference type="ARBA" id="ARBA00022827"/>
    </source>
</evidence>
<accession>A0A1G5QIB8</accession>
<comment type="cofactor">
    <cofactor evidence="1">
        <name>FAD</name>
        <dbReference type="ChEBI" id="CHEBI:57692"/>
    </cofactor>
</comment>
<keyword evidence="5" id="KW-0560">Oxidoreductase</keyword>
<gene>
    <name evidence="7" type="ORF">SAMN03097708_02153</name>
</gene>
<evidence type="ECO:0000256" key="2">
    <source>
        <dbReference type="ARBA" id="ARBA00007330"/>
    </source>
</evidence>
<dbReference type="Pfam" id="PF01266">
    <property type="entry name" value="DAO"/>
    <property type="match status" value="1"/>
</dbReference>
<organism evidence="7 8">
    <name type="scientific">Thiohalomonas denitrificans</name>
    <dbReference type="NCBI Taxonomy" id="415747"/>
    <lineage>
        <taxon>Bacteria</taxon>
        <taxon>Pseudomonadati</taxon>
        <taxon>Pseudomonadota</taxon>
        <taxon>Gammaproteobacteria</taxon>
        <taxon>Thiohalomonadales</taxon>
        <taxon>Thiohalomonadaceae</taxon>
        <taxon>Thiohalomonas</taxon>
    </lineage>
</organism>
<keyword evidence="8" id="KW-1185">Reference proteome</keyword>
<dbReference type="InterPro" id="IPR036188">
    <property type="entry name" value="FAD/NAD-bd_sf"/>
</dbReference>
<dbReference type="SUPFAM" id="SSF54373">
    <property type="entry name" value="FAD-linked reductases, C-terminal domain"/>
    <property type="match status" value="1"/>
</dbReference>
<evidence type="ECO:0000256" key="1">
    <source>
        <dbReference type="ARBA" id="ARBA00001974"/>
    </source>
</evidence>
<dbReference type="RefSeq" id="WP_092996641.1">
    <property type="nucleotide sequence ID" value="NZ_FMWD01000006.1"/>
</dbReference>
<dbReference type="GO" id="GO:0004368">
    <property type="term" value="F:glycerol-3-phosphate dehydrogenase (quinone) activity"/>
    <property type="evidence" value="ECO:0007669"/>
    <property type="project" value="InterPro"/>
</dbReference>
<keyword evidence="3" id="KW-0285">Flavoprotein</keyword>
<evidence type="ECO:0000313" key="7">
    <source>
        <dbReference type="EMBL" id="SCZ61544.1"/>
    </source>
</evidence>
<feature type="domain" description="FAD dependent oxidoreductase" evidence="6">
    <location>
        <begin position="3"/>
        <end position="337"/>
    </location>
</feature>
<evidence type="ECO:0000256" key="3">
    <source>
        <dbReference type="ARBA" id="ARBA00022630"/>
    </source>
</evidence>